<proteinExistence type="predicted"/>
<feature type="region of interest" description="Disordered" evidence="1">
    <location>
        <begin position="127"/>
        <end position="155"/>
    </location>
</feature>
<gene>
    <name evidence="2" type="ORF">MA16_Dca004700</name>
</gene>
<organism evidence="2 3">
    <name type="scientific">Dendrobium catenatum</name>
    <dbReference type="NCBI Taxonomy" id="906689"/>
    <lineage>
        <taxon>Eukaryota</taxon>
        <taxon>Viridiplantae</taxon>
        <taxon>Streptophyta</taxon>
        <taxon>Embryophyta</taxon>
        <taxon>Tracheophyta</taxon>
        <taxon>Spermatophyta</taxon>
        <taxon>Magnoliopsida</taxon>
        <taxon>Liliopsida</taxon>
        <taxon>Asparagales</taxon>
        <taxon>Orchidaceae</taxon>
        <taxon>Epidendroideae</taxon>
        <taxon>Malaxideae</taxon>
        <taxon>Dendrobiinae</taxon>
        <taxon>Dendrobium</taxon>
    </lineage>
</organism>
<keyword evidence="3" id="KW-1185">Reference proteome</keyword>
<dbReference type="Proteomes" id="UP000233837">
    <property type="component" value="Unassembled WGS sequence"/>
</dbReference>
<accession>A0A2I0VNU8</accession>
<feature type="compositionally biased region" description="Polar residues" evidence="1">
    <location>
        <begin position="142"/>
        <end position="155"/>
    </location>
</feature>
<dbReference type="AlphaFoldDB" id="A0A2I0VNU8"/>
<reference evidence="2 3" key="1">
    <citation type="journal article" date="2016" name="Sci. Rep.">
        <title>The Dendrobium catenatum Lindl. genome sequence provides insights into polysaccharide synthase, floral development and adaptive evolution.</title>
        <authorList>
            <person name="Zhang G.Q."/>
            <person name="Xu Q."/>
            <person name="Bian C."/>
            <person name="Tsai W.C."/>
            <person name="Yeh C.M."/>
            <person name="Liu K.W."/>
            <person name="Yoshida K."/>
            <person name="Zhang L.S."/>
            <person name="Chang S.B."/>
            <person name="Chen F."/>
            <person name="Shi Y."/>
            <person name="Su Y.Y."/>
            <person name="Zhang Y.Q."/>
            <person name="Chen L.J."/>
            <person name="Yin Y."/>
            <person name="Lin M."/>
            <person name="Huang H."/>
            <person name="Deng H."/>
            <person name="Wang Z.W."/>
            <person name="Zhu S.L."/>
            <person name="Zhao X."/>
            <person name="Deng C."/>
            <person name="Niu S.C."/>
            <person name="Huang J."/>
            <person name="Wang M."/>
            <person name="Liu G.H."/>
            <person name="Yang H.J."/>
            <person name="Xiao X.J."/>
            <person name="Hsiao Y.Y."/>
            <person name="Wu W.L."/>
            <person name="Chen Y.Y."/>
            <person name="Mitsuda N."/>
            <person name="Ohme-Takagi M."/>
            <person name="Luo Y.B."/>
            <person name="Van de Peer Y."/>
            <person name="Liu Z.J."/>
        </authorList>
    </citation>
    <scope>NUCLEOTIDE SEQUENCE [LARGE SCALE GENOMIC DNA]</scope>
    <source>
        <tissue evidence="2">The whole plant</tissue>
    </source>
</reference>
<feature type="region of interest" description="Disordered" evidence="1">
    <location>
        <begin position="192"/>
        <end position="214"/>
    </location>
</feature>
<evidence type="ECO:0000313" key="2">
    <source>
        <dbReference type="EMBL" id="PKU65085.1"/>
    </source>
</evidence>
<feature type="region of interest" description="Disordered" evidence="1">
    <location>
        <begin position="59"/>
        <end position="84"/>
    </location>
</feature>
<evidence type="ECO:0000313" key="3">
    <source>
        <dbReference type="Proteomes" id="UP000233837"/>
    </source>
</evidence>
<dbReference type="EMBL" id="KZ503378">
    <property type="protein sequence ID" value="PKU65085.1"/>
    <property type="molecule type" value="Genomic_DNA"/>
</dbReference>
<evidence type="ECO:0000256" key="1">
    <source>
        <dbReference type="SAM" id="MobiDB-lite"/>
    </source>
</evidence>
<name>A0A2I0VNU8_9ASPA</name>
<reference evidence="2 3" key="2">
    <citation type="journal article" date="2017" name="Nature">
        <title>The Apostasia genome and the evolution of orchids.</title>
        <authorList>
            <person name="Zhang G.Q."/>
            <person name="Liu K.W."/>
            <person name="Li Z."/>
            <person name="Lohaus R."/>
            <person name="Hsiao Y.Y."/>
            <person name="Niu S.C."/>
            <person name="Wang J.Y."/>
            <person name="Lin Y.C."/>
            <person name="Xu Q."/>
            <person name="Chen L.J."/>
            <person name="Yoshida K."/>
            <person name="Fujiwara S."/>
            <person name="Wang Z.W."/>
            <person name="Zhang Y.Q."/>
            <person name="Mitsuda N."/>
            <person name="Wang M."/>
            <person name="Liu G.H."/>
            <person name="Pecoraro L."/>
            <person name="Huang H.X."/>
            <person name="Xiao X.J."/>
            <person name="Lin M."/>
            <person name="Wu X.Y."/>
            <person name="Wu W.L."/>
            <person name="Chen Y.Y."/>
            <person name="Chang S.B."/>
            <person name="Sakamoto S."/>
            <person name="Ohme-Takagi M."/>
            <person name="Yagi M."/>
            <person name="Zeng S.J."/>
            <person name="Shen C.Y."/>
            <person name="Yeh C.M."/>
            <person name="Luo Y.B."/>
            <person name="Tsai W.C."/>
            <person name="Van de Peer Y."/>
            <person name="Liu Z.J."/>
        </authorList>
    </citation>
    <scope>NUCLEOTIDE SEQUENCE [LARGE SCALE GENOMIC DNA]</scope>
    <source>
        <tissue evidence="2">The whole plant</tissue>
    </source>
</reference>
<sequence length="214" mass="23764">MVRVEKLDFQKDDSDQFNWIDKVDYEQPSLDDCFCAVSTYDAIKNCWKKSYEKESSVFEDVSPERGSPDIAGLDDRTHASSRFPTEDSIEGKVLLNTEDVKSQETSGMFLKYGSLFRLIQDYASDESDENVRSDNDEDFNPMSPSLAPTTGTSSLQQDKLSDLCSNFVGQGSVAVANEYVDNTTLCQLLPSIPQGAGRSPDKSHHRTASATSIQ</sequence>
<feature type="compositionally biased region" description="Basic and acidic residues" evidence="1">
    <location>
        <begin position="59"/>
        <end position="78"/>
    </location>
</feature>
<protein>
    <submittedName>
        <fullName evidence="2">Uncharacterized protein</fullName>
    </submittedName>
</protein>